<dbReference type="EMBL" id="FOWR01000025">
    <property type="protein sequence ID" value="SFP81121.1"/>
    <property type="molecule type" value="Genomic_DNA"/>
</dbReference>
<feature type="signal peptide" evidence="1">
    <location>
        <begin position="1"/>
        <end position="19"/>
    </location>
</feature>
<dbReference type="InterPro" id="IPR021323">
    <property type="entry name" value="DUF2927"/>
</dbReference>
<gene>
    <name evidence="2" type="ORF">SAMN03084138_03191</name>
</gene>
<evidence type="ECO:0008006" key="4">
    <source>
        <dbReference type="Google" id="ProtNLM"/>
    </source>
</evidence>
<name>A0A1I5TE81_9GAMM</name>
<dbReference type="AlphaFoldDB" id="A0A1I5TE81"/>
<dbReference type="Pfam" id="PF11150">
    <property type="entry name" value="DUF2927"/>
    <property type="match status" value="1"/>
</dbReference>
<dbReference type="Proteomes" id="UP000182692">
    <property type="component" value="Unassembled WGS sequence"/>
</dbReference>
<evidence type="ECO:0000313" key="3">
    <source>
        <dbReference type="Proteomes" id="UP000182692"/>
    </source>
</evidence>
<accession>A0A1I5TE81</accession>
<proteinExistence type="predicted"/>
<reference evidence="2 3" key="1">
    <citation type="submission" date="2016-10" db="EMBL/GenBank/DDBJ databases">
        <authorList>
            <person name="de Groot N.N."/>
        </authorList>
    </citation>
    <scope>NUCLEOTIDE SEQUENCE [LARGE SCALE GENOMIC DNA]</scope>
    <source>
        <strain evidence="2 3">DSM 15893</strain>
    </source>
</reference>
<sequence>MRHLVFGLLFSLLVMPAQAAWDNNTYVEQAFELIALNNEYDDKDHPVRKWHQPVNVWIDHRVGDKELHTNLVRVHLEHLSKVTGHKVQLVNTLEQANLRVVFTRQSRWQNETRELWGADKSYPFRGAICMAHFSSSNTNEIRRGLIVIPVDLARERGKLFACVVEELTQAMGLPNDSNEVFPSIFNDNTKNSVLTPLDVTLLRLLYSPKIRAGMPADTALPLVSAWLNANPSWAKESKTLARQSEFVTVMGLF</sequence>
<dbReference type="STRING" id="1121869.SAMN03084138_03191"/>
<dbReference type="RefSeq" id="WP_017012575.1">
    <property type="nucleotide sequence ID" value="NZ_FOWR01000025.1"/>
</dbReference>
<feature type="chain" id="PRO_5010374773" description="DUF2927 domain-containing protein" evidence="1">
    <location>
        <begin position="20"/>
        <end position="253"/>
    </location>
</feature>
<dbReference type="GeneID" id="35870259"/>
<dbReference type="OrthoDB" id="3295600at2"/>
<organism evidence="2 3">
    <name type="scientific">Enterovibrio norvegicus DSM 15893</name>
    <dbReference type="NCBI Taxonomy" id="1121869"/>
    <lineage>
        <taxon>Bacteria</taxon>
        <taxon>Pseudomonadati</taxon>
        <taxon>Pseudomonadota</taxon>
        <taxon>Gammaproteobacteria</taxon>
        <taxon>Vibrionales</taxon>
        <taxon>Vibrionaceae</taxon>
        <taxon>Enterovibrio</taxon>
    </lineage>
</organism>
<evidence type="ECO:0000256" key="1">
    <source>
        <dbReference type="SAM" id="SignalP"/>
    </source>
</evidence>
<protein>
    <recommendedName>
        <fullName evidence="4">DUF2927 domain-containing protein</fullName>
    </recommendedName>
</protein>
<keyword evidence="1" id="KW-0732">Signal</keyword>
<evidence type="ECO:0000313" key="2">
    <source>
        <dbReference type="EMBL" id="SFP81121.1"/>
    </source>
</evidence>